<keyword evidence="2" id="KW-0472">Membrane</keyword>
<dbReference type="EMBL" id="GL377311">
    <property type="protein sequence ID" value="EFI93327.1"/>
    <property type="molecule type" value="Genomic_DNA"/>
</dbReference>
<dbReference type="InParanoid" id="D8QF02"/>
<evidence type="ECO:0000313" key="3">
    <source>
        <dbReference type="EMBL" id="EFI93327.1"/>
    </source>
</evidence>
<evidence type="ECO:0000256" key="2">
    <source>
        <dbReference type="SAM" id="Phobius"/>
    </source>
</evidence>
<feature type="transmembrane region" description="Helical" evidence="2">
    <location>
        <begin position="449"/>
        <end position="468"/>
    </location>
</feature>
<dbReference type="AlphaFoldDB" id="D8QF02"/>
<protein>
    <submittedName>
        <fullName evidence="3">Uncharacterized protein</fullName>
    </submittedName>
</protein>
<organism evidence="4">
    <name type="scientific">Schizophyllum commune (strain H4-8 / FGSC 9210)</name>
    <name type="common">Split gill fungus</name>
    <dbReference type="NCBI Taxonomy" id="578458"/>
    <lineage>
        <taxon>Eukaryota</taxon>
        <taxon>Fungi</taxon>
        <taxon>Dikarya</taxon>
        <taxon>Basidiomycota</taxon>
        <taxon>Agaricomycotina</taxon>
        <taxon>Agaricomycetes</taxon>
        <taxon>Agaricomycetidae</taxon>
        <taxon>Agaricales</taxon>
        <taxon>Schizophyllaceae</taxon>
        <taxon>Schizophyllum</taxon>
    </lineage>
</organism>
<keyword evidence="4" id="KW-1185">Reference proteome</keyword>
<dbReference type="VEuPathDB" id="FungiDB:SCHCODRAFT_02638093"/>
<dbReference type="Proteomes" id="UP000007431">
    <property type="component" value="Unassembled WGS sequence"/>
</dbReference>
<accession>D8QF02</accession>
<proteinExistence type="predicted"/>
<evidence type="ECO:0000256" key="1">
    <source>
        <dbReference type="SAM" id="MobiDB-lite"/>
    </source>
</evidence>
<reference evidence="3 4" key="1">
    <citation type="journal article" date="2010" name="Nat. Biotechnol.">
        <title>Genome sequence of the model mushroom Schizophyllum commune.</title>
        <authorList>
            <person name="Ohm R.A."/>
            <person name="de Jong J.F."/>
            <person name="Lugones L.G."/>
            <person name="Aerts A."/>
            <person name="Kothe E."/>
            <person name="Stajich J.E."/>
            <person name="de Vries R.P."/>
            <person name="Record E."/>
            <person name="Levasseur A."/>
            <person name="Baker S.E."/>
            <person name="Bartholomew K.A."/>
            <person name="Coutinho P.M."/>
            <person name="Erdmann S."/>
            <person name="Fowler T.J."/>
            <person name="Gathman A.C."/>
            <person name="Lombard V."/>
            <person name="Henrissat B."/>
            <person name="Knabe N."/>
            <person name="Kuees U."/>
            <person name="Lilly W.W."/>
            <person name="Lindquist E."/>
            <person name="Lucas S."/>
            <person name="Magnuson J.K."/>
            <person name="Piumi F."/>
            <person name="Raudaskoski M."/>
            <person name="Salamov A."/>
            <person name="Schmutz J."/>
            <person name="Schwarze F.W.M.R."/>
            <person name="vanKuyk P.A."/>
            <person name="Horton J.S."/>
            <person name="Grigoriev I.V."/>
            <person name="Woesten H.A.B."/>
        </authorList>
    </citation>
    <scope>NUCLEOTIDE SEQUENCE [LARGE SCALE GENOMIC DNA]</scope>
    <source>
        <strain evidence="4">H4-8 / FGSC 9210</strain>
    </source>
</reference>
<keyword evidence="2" id="KW-0812">Transmembrane</keyword>
<feature type="transmembrane region" description="Helical" evidence="2">
    <location>
        <begin position="139"/>
        <end position="160"/>
    </location>
</feature>
<sequence length="649" mass="73097">MLVSPVIIGLMQASPVGDSSGNSLSLFERRQNIVEHNFIIDQIAHRDQCPLISSDFTPVGCFHDIDNSWTSFLAQLMETLESADELGKPSAPSLPFLEIPAMAIPEPREIATKEYNADLPRIAVIVDQQPDWTQYDHIFIAYYLVYLQILSLMLLVGYAVDTTPFTITPENAPTKSVSPILVYIRTPPPRVTHDVPIALDVRVRPPVMKMMRFNWEGRSHAIPMSTDSDNYKLHVYMAARGLYSGWPAEFSPSSSARTLRWPLSSVASLQRTASRAAHFILLTIAELPRATTQVIDKTITKVHRAVTQVICRITHILLVLRHALKITVGVITLVSCRVFELVVDVAKRVLRLALYTAVDVVKHVLPDRDAVYNLETAHTTMLYLSTPLAQLLSSLIPALSINNAELFIQNVTTTLFCAASYRASIASWLDSHVLARRDWSVRFKGRTTAAIILDFAEITPCIFLFILFKLPGFCLALLSAFGEFIQLSAIGLWLFLADEHERPSHIWDVFKRRGSPGHAQRKLALLRRGRSEEAVLHELLNYIFDYRQSVRPPQVVRVLQSPWRAVKWVYKLCIKCVRRVVGKKRAAVQEVDVVKGEAGTAPVEVKEKEKPQPKPKAKSVPRQTSGSYKEKAAKSPWLTKPPQARQRRR</sequence>
<name>D8QF02_SCHCM</name>
<dbReference type="HOGENOM" id="CLU_422205_0_0_1"/>
<feature type="region of interest" description="Disordered" evidence="1">
    <location>
        <begin position="599"/>
        <end position="649"/>
    </location>
</feature>
<keyword evidence="2" id="KW-1133">Transmembrane helix</keyword>
<gene>
    <name evidence="3" type="ORF">SCHCODRAFT_237278</name>
</gene>
<evidence type="ECO:0000313" key="4">
    <source>
        <dbReference type="Proteomes" id="UP000007431"/>
    </source>
</evidence>
<feature type="transmembrane region" description="Helical" evidence="2">
    <location>
        <begin position="475"/>
        <end position="496"/>
    </location>
</feature>